<sequence length="46" mass="5193">MLSGTCRIAAIASHNSYLDSATPKINIKLYSPYKQGEYIVLKLTRY</sequence>
<dbReference type="EMBL" id="CP045226">
    <property type="protein sequence ID" value="QFS43504.1"/>
    <property type="molecule type" value="Genomic_DNA"/>
</dbReference>
<accession>A0A5P8VT50</accession>
<dbReference type="AlphaFoldDB" id="A0A5P8VT50"/>
<keyword evidence="2" id="KW-1185">Reference proteome</keyword>
<protein>
    <submittedName>
        <fullName evidence="1">Uncharacterized protein</fullName>
    </submittedName>
</protein>
<name>A0A5P8VT50_9NOSO</name>
<organism evidence="1 2">
    <name type="scientific">Nostoc sphaeroides CCNUC1</name>
    <dbReference type="NCBI Taxonomy" id="2653204"/>
    <lineage>
        <taxon>Bacteria</taxon>
        <taxon>Bacillati</taxon>
        <taxon>Cyanobacteriota</taxon>
        <taxon>Cyanophyceae</taxon>
        <taxon>Nostocales</taxon>
        <taxon>Nostocaceae</taxon>
        <taxon>Nostoc</taxon>
    </lineage>
</organism>
<evidence type="ECO:0000313" key="2">
    <source>
        <dbReference type="Proteomes" id="UP000326678"/>
    </source>
</evidence>
<dbReference type="Proteomes" id="UP000326678">
    <property type="component" value="Chromosome Gxm1"/>
</dbReference>
<reference evidence="1 2" key="1">
    <citation type="submission" date="2019-10" db="EMBL/GenBank/DDBJ databases">
        <title>Genomic and transcriptomic insights into the perfect genentic adaptation of a filamentous nitrogen-fixing cyanobacterium to rice fields.</title>
        <authorList>
            <person name="Chen Z."/>
        </authorList>
    </citation>
    <scope>NUCLEOTIDE SEQUENCE [LARGE SCALE GENOMIC DNA]</scope>
    <source>
        <strain evidence="1">CCNUC1</strain>
    </source>
</reference>
<gene>
    <name evidence="1" type="ORF">GXM_00977</name>
</gene>
<evidence type="ECO:0000313" key="1">
    <source>
        <dbReference type="EMBL" id="QFS43504.1"/>
    </source>
</evidence>
<proteinExistence type="predicted"/>
<dbReference type="KEGG" id="nsh:GXM_00977"/>